<evidence type="ECO:0000313" key="2">
    <source>
        <dbReference type="EMBL" id="KAL5106086.1"/>
    </source>
</evidence>
<dbReference type="Proteomes" id="UP001651158">
    <property type="component" value="Unassembled WGS sequence"/>
</dbReference>
<organism evidence="2 3">
    <name type="scientific">Taenia crassiceps</name>
    <dbReference type="NCBI Taxonomy" id="6207"/>
    <lineage>
        <taxon>Eukaryota</taxon>
        <taxon>Metazoa</taxon>
        <taxon>Spiralia</taxon>
        <taxon>Lophotrochozoa</taxon>
        <taxon>Platyhelminthes</taxon>
        <taxon>Cestoda</taxon>
        <taxon>Eucestoda</taxon>
        <taxon>Cyclophyllidea</taxon>
        <taxon>Taeniidae</taxon>
        <taxon>Taenia</taxon>
    </lineage>
</organism>
<name>A0ABR4Q901_9CEST</name>
<feature type="compositionally biased region" description="Polar residues" evidence="1">
    <location>
        <begin position="36"/>
        <end position="47"/>
    </location>
</feature>
<proteinExistence type="predicted"/>
<evidence type="ECO:0000313" key="3">
    <source>
        <dbReference type="Proteomes" id="UP001651158"/>
    </source>
</evidence>
<comment type="caution">
    <text evidence="2">The sequence shown here is derived from an EMBL/GenBank/DDBJ whole genome shotgun (WGS) entry which is preliminary data.</text>
</comment>
<dbReference type="EMBL" id="JAKROA010000006">
    <property type="protein sequence ID" value="KAL5106086.1"/>
    <property type="molecule type" value="Genomic_DNA"/>
</dbReference>
<feature type="compositionally biased region" description="Low complexity" evidence="1">
    <location>
        <begin position="26"/>
        <end position="35"/>
    </location>
</feature>
<evidence type="ECO:0000256" key="1">
    <source>
        <dbReference type="SAM" id="MobiDB-lite"/>
    </source>
</evidence>
<gene>
    <name evidence="2" type="ORF">TcWFU_002184</name>
</gene>
<sequence>MFEQTNHHRHHHTSSLPFDLNKSHSHSPTHSLTLSRESAVNRQSLIDSPTPAVMSLMPPRLKSTAIELY</sequence>
<feature type="region of interest" description="Disordered" evidence="1">
    <location>
        <begin position="1"/>
        <end position="56"/>
    </location>
</feature>
<accession>A0ABR4Q901</accession>
<keyword evidence="3" id="KW-1185">Reference proteome</keyword>
<reference evidence="2 3" key="1">
    <citation type="journal article" date="2022" name="Front. Cell. Infect. Microbiol.">
        <title>The Genomes of Two Strains of Taenia crassiceps the Animal Model for the Study of Human Cysticercosis.</title>
        <authorList>
            <person name="Bobes R.J."/>
            <person name="Estrada K."/>
            <person name="Rios-Valencia D.G."/>
            <person name="Calderon-Gallegos A."/>
            <person name="de la Torre P."/>
            <person name="Carrero J.C."/>
            <person name="Sanchez-Flores A."/>
            <person name="Laclette J.P."/>
        </authorList>
    </citation>
    <scope>NUCLEOTIDE SEQUENCE [LARGE SCALE GENOMIC DNA]</scope>
    <source>
        <strain evidence="2">WFUcys</strain>
    </source>
</reference>
<protein>
    <submittedName>
        <fullName evidence="2">Uncharacterized protein</fullName>
    </submittedName>
</protein>